<dbReference type="CDD" id="cd03017">
    <property type="entry name" value="PRX_BCP"/>
    <property type="match status" value="1"/>
</dbReference>
<dbReference type="FunFam" id="3.40.30.10:FF:000007">
    <property type="entry name" value="Thioredoxin-dependent thiol peroxidase"/>
    <property type="match status" value="1"/>
</dbReference>
<dbReference type="InterPro" id="IPR013766">
    <property type="entry name" value="Thioredoxin_domain"/>
</dbReference>
<comment type="catalytic activity">
    <reaction evidence="12">
        <text>a hydroperoxide + [thioredoxin]-dithiol = an alcohol + [thioredoxin]-disulfide + H2O</text>
        <dbReference type="Rhea" id="RHEA:62620"/>
        <dbReference type="Rhea" id="RHEA-COMP:10698"/>
        <dbReference type="Rhea" id="RHEA-COMP:10700"/>
        <dbReference type="ChEBI" id="CHEBI:15377"/>
        <dbReference type="ChEBI" id="CHEBI:29950"/>
        <dbReference type="ChEBI" id="CHEBI:30879"/>
        <dbReference type="ChEBI" id="CHEBI:35924"/>
        <dbReference type="ChEBI" id="CHEBI:50058"/>
        <dbReference type="EC" id="1.11.1.24"/>
    </reaction>
</comment>
<evidence type="ECO:0000256" key="4">
    <source>
        <dbReference type="ARBA" id="ARBA00022559"/>
    </source>
</evidence>
<dbReference type="InterPro" id="IPR050924">
    <property type="entry name" value="Peroxiredoxin_BCP/PrxQ"/>
</dbReference>
<comment type="subunit">
    <text evidence="2">Monomer.</text>
</comment>
<dbReference type="InterPro" id="IPR036249">
    <property type="entry name" value="Thioredoxin-like_sf"/>
</dbReference>
<dbReference type="GO" id="GO:0034599">
    <property type="term" value="P:cellular response to oxidative stress"/>
    <property type="evidence" value="ECO:0007669"/>
    <property type="project" value="TreeGrafter"/>
</dbReference>
<dbReference type="GO" id="GO:0008379">
    <property type="term" value="F:thioredoxin peroxidase activity"/>
    <property type="evidence" value="ECO:0007669"/>
    <property type="project" value="TreeGrafter"/>
</dbReference>
<feature type="domain" description="Thioredoxin" evidence="14">
    <location>
        <begin position="3"/>
        <end position="149"/>
    </location>
</feature>
<keyword evidence="16" id="KW-1185">Reference proteome</keyword>
<evidence type="ECO:0000259" key="14">
    <source>
        <dbReference type="PROSITE" id="PS51352"/>
    </source>
</evidence>
<accession>A0A2Z4GB62</accession>
<dbReference type="PROSITE" id="PS51352">
    <property type="entry name" value="THIOREDOXIN_2"/>
    <property type="match status" value="1"/>
</dbReference>
<dbReference type="Proteomes" id="UP000249873">
    <property type="component" value="Chromosome"/>
</dbReference>
<keyword evidence="6" id="KW-0560">Oxidoreductase</keyword>
<evidence type="ECO:0000256" key="6">
    <source>
        <dbReference type="ARBA" id="ARBA00023002"/>
    </source>
</evidence>
<evidence type="ECO:0000256" key="8">
    <source>
        <dbReference type="ARBA" id="ARBA00023284"/>
    </source>
</evidence>
<organism evidence="15 16">
    <name type="scientific">Arcticibacterium luteifluviistationis</name>
    <dbReference type="NCBI Taxonomy" id="1784714"/>
    <lineage>
        <taxon>Bacteria</taxon>
        <taxon>Pseudomonadati</taxon>
        <taxon>Bacteroidota</taxon>
        <taxon>Cytophagia</taxon>
        <taxon>Cytophagales</taxon>
        <taxon>Leadbetterellaceae</taxon>
        <taxon>Arcticibacterium</taxon>
    </lineage>
</organism>
<dbReference type="OrthoDB" id="9812811at2"/>
<feature type="active site" description="Cysteine sulfenic acid (-SOH) intermediate; for peroxidase activity" evidence="13">
    <location>
        <position position="45"/>
    </location>
</feature>
<evidence type="ECO:0000256" key="1">
    <source>
        <dbReference type="ARBA" id="ARBA00003330"/>
    </source>
</evidence>
<dbReference type="AlphaFoldDB" id="A0A2Z4GB62"/>
<keyword evidence="4 15" id="KW-0575">Peroxidase</keyword>
<evidence type="ECO:0000256" key="13">
    <source>
        <dbReference type="PIRSR" id="PIRSR000239-1"/>
    </source>
</evidence>
<dbReference type="GO" id="GO:0005737">
    <property type="term" value="C:cytoplasm"/>
    <property type="evidence" value="ECO:0007669"/>
    <property type="project" value="TreeGrafter"/>
</dbReference>
<dbReference type="EC" id="1.11.1.24" evidence="3"/>
<evidence type="ECO:0000256" key="7">
    <source>
        <dbReference type="ARBA" id="ARBA00023157"/>
    </source>
</evidence>
<proteinExistence type="inferred from homology"/>
<name>A0A2Z4GB62_9BACT</name>
<comment type="function">
    <text evidence="1">Thiol-specific peroxidase that catalyzes the reduction of hydrogen peroxide and organic hydroperoxides to water and alcohols, respectively. Plays a role in cell protection against oxidative stress by detoxifying peroxides and as sensor of hydrogen peroxide-mediated signaling events.</text>
</comment>
<dbReference type="KEGG" id="als:DJ013_09720"/>
<dbReference type="PANTHER" id="PTHR42801:SF4">
    <property type="entry name" value="AHPC_TSA FAMILY PROTEIN"/>
    <property type="match status" value="1"/>
</dbReference>
<dbReference type="GO" id="GO:0045454">
    <property type="term" value="P:cell redox homeostasis"/>
    <property type="evidence" value="ECO:0007669"/>
    <property type="project" value="TreeGrafter"/>
</dbReference>
<protein>
    <recommendedName>
        <fullName evidence="3">thioredoxin-dependent peroxiredoxin</fullName>
        <ecNumber evidence="3">1.11.1.24</ecNumber>
    </recommendedName>
    <alternativeName>
        <fullName evidence="9">Thioredoxin peroxidase</fullName>
    </alternativeName>
    <alternativeName>
        <fullName evidence="11">Thioredoxin-dependent peroxiredoxin Bcp</fullName>
    </alternativeName>
</protein>
<keyword evidence="8" id="KW-0676">Redox-active center</keyword>
<keyword evidence="7" id="KW-1015">Disulfide bond</keyword>
<evidence type="ECO:0000313" key="16">
    <source>
        <dbReference type="Proteomes" id="UP000249873"/>
    </source>
</evidence>
<sequence>MTLKIGDSAPDFETIDQNSKTVKLSDYKGQKVVIYFYPKDNTPTCTVQSCNIRDNYQAFLDAGIKVFGISTSGHKAHQNFIKKFDLPFDLLLDTEHEITDLYGVWQEKKTFGKTYMGIVRTTFVINENGIIDNIISDVKAKDHTNQILN</sequence>
<gene>
    <name evidence="15" type="ORF">DJ013_09720</name>
</gene>
<evidence type="ECO:0000256" key="11">
    <source>
        <dbReference type="ARBA" id="ARBA00042639"/>
    </source>
</evidence>
<dbReference type="RefSeq" id="WP_111371630.1">
    <property type="nucleotide sequence ID" value="NZ_CP029480.1"/>
</dbReference>
<evidence type="ECO:0000256" key="2">
    <source>
        <dbReference type="ARBA" id="ARBA00011245"/>
    </source>
</evidence>
<dbReference type="Gene3D" id="3.40.30.10">
    <property type="entry name" value="Glutaredoxin"/>
    <property type="match status" value="1"/>
</dbReference>
<evidence type="ECO:0000313" key="15">
    <source>
        <dbReference type="EMBL" id="AWV98437.1"/>
    </source>
</evidence>
<dbReference type="NCBIfam" id="NF006960">
    <property type="entry name" value="PRK09437.1"/>
    <property type="match status" value="1"/>
</dbReference>
<dbReference type="PANTHER" id="PTHR42801">
    <property type="entry name" value="THIOREDOXIN-DEPENDENT PEROXIDE REDUCTASE"/>
    <property type="match status" value="1"/>
</dbReference>
<keyword evidence="5" id="KW-0049">Antioxidant</keyword>
<evidence type="ECO:0000256" key="5">
    <source>
        <dbReference type="ARBA" id="ARBA00022862"/>
    </source>
</evidence>
<evidence type="ECO:0000256" key="12">
    <source>
        <dbReference type="ARBA" id="ARBA00049091"/>
    </source>
</evidence>
<dbReference type="InterPro" id="IPR024706">
    <property type="entry name" value="Peroxiredoxin_AhpC-typ"/>
</dbReference>
<evidence type="ECO:0000256" key="3">
    <source>
        <dbReference type="ARBA" id="ARBA00013017"/>
    </source>
</evidence>
<evidence type="ECO:0000256" key="9">
    <source>
        <dbReference type="ARBA" id="ARBA00032824"/>
    </source>
</evidence>
<dbReference type="EMBL" id="CP029480">
    <property type="protein sequence ID" value="AWV98437.1"/>
    <property type="molecule type" value="Genomic_DNA"/>
</dbReference>
<dbReference type="PIRSF" id="PIRSF000239">
    <property type="entry name" value="AHPC"/>
    <property type="match status" value="1"/>
</dbReference>
<reference evidence="15 16" key="1">
    <citation type="submission" date="2018-05" db="EMBL/GenBank/DDBJ databases">
        <title>Complete genome sequence of Arcticibacterium luteifluviistationis SM1504T, a cytophagaceae bacterium isolated from Arctic surface seawater.</title>
        <authorList>
            <person name="Li Y."/>
            <person name="Qin Q.-L."/>
        </authorList>
    </citation>
    <scope>NUCLEOTIDE SEQUENCE [LARGE SCALE GENOMIC DNA]</scope>
    <source>
        <strain evidence="15 16">SM1504</strain>
    </source>
</reference>
<evidence type="ECO:0000256" key="10">
    <source>
        <dbReference type="ARBA" id="ARBA00038489"/>
    </source>
</evidence>
<dbReference type="InterPro" id="IPR000866">
    <property type="entry name" value="AhpC/TSA"/>
</dbReference>
<comment type="similarity">
    <text evidence="10">Belongs to the peroxiredoxin family. BCP/PrxQ subfamily.</text>
</comment>
<dbReference type="Pfam" id="PF00578">
    <property type="entry name" value="AhpC-TSA"/>
    <property type="match status" value="1"/>
</dbReference>
<dbReference type="SUPFAM" id="SSF52833">
    <property type="entry name" value="Thioredoxin-like"/>
    <property type="match status" value="1"/>
</dbReference>